<sequence>MTEVLEAEGGDPQVLEKARMSADKQRKEITELERLLGTGAAAASGGENPYAQAVEQMHQRMMAANGANPSETWMRKMVAHHRGGVDMSNVLLELGGDPRILEKARMTAADQAKEADELERMLQGEQVGAAAAAPAAPKATPATAAQASVPQRTEPAAKAKAEAPKAAAKAPAEPAADPHAGHDMNNMSNMSH</sequence>
<evidence type="ECO:0000313" key="3">
    <source>
        <dbReference type="EMBL" id="MXO76121.1"/>
    </source>
</evidence>
<dbReference type="Gene3D" id="1.20.1260.10">
    <property type="match status" value="1"/>
</dbReference>
<keyword evidence="4" id="KW-1185">Reference proteome</keyword>
<name>A0A6I4TFL8_9SPHN</name>
<protein>
    <submittedName>
        <fullName evidence="3">DUF305 domain-containing protein</fullName>
    </submittedName>
</protein>
<reference evidence="3 4" key="1">
    <citation type="submission" date="2019-12" db="EMBL/GenBank/DDBJ databases">
        <title>Genomic-based taxomic classification of the family Erythrobacteraceae.</title>
        <authorList>
            <person name="Xu L."/>
        </authorList>
    </citation>
    <scope>NUCLEOTIDE SEQUENCE [LARGE SCALE GENOMIC DNA]</scope>
    <source>
        <strain evidence="3 4">100921-2</strain>
    </source>
</reference>
<dbReference type="InterPro" id="IPR012347">
    <property type="entry name" value="Ferritin-like"/>
</dbReference>
<dbReference type="InterPro" id="IPR005183">
    <property type="entry name" value="DUF305_CopM-like"/>
</dbReference>
<gene>
    <name evidence="3" type="ORF">GRI40_12950</name>
</gene>
<feature type="region of interest" description="Disordered" evidence="1">
    <location>
        <begin position="1"/>
        <end position="22"/>
    </location>
</feature>
<feature type="region of interest" description="Disordered" evidence="1">
    <location>
        <begin position="126"/>
        <end position="192"/>
    </location>
</feature>
<feature type="domain" description="DUF305" evidence="2">
    <location>
        <begin position="1"/>
        <end position="122"/>
    </location>
</feature>
<dbReference type="Proteomes" id="UP000439522">
    <property type="component" value="Unassembled WGS sequence"/>
</dbReference>
<dbReference type="EMBL" id="WTZA01000002">
    <property type="protein sequence ID" value="MXO76121.1"/>
    <property type="molecule type" value="Genomic_DNA"/>
</dbReference>
<evidence type="ECO:0000256" key="1">
    <source>
        <dbReference type="SAM" id="MobiDB-lite"/>
    </source>
</evidence>
<organism evidence="3 4">
    <name type="scientific">Tsuneonella aeria</name>
    <dbReference type="NCBI Taxonomy" id="1837929"/>
    <lineage>
        <taxon>Bacteria</taxon>
        <taxon>Pseudomonadati</taxon>
        <taxon>Pseudomonadota</taxon>
        <taxon>Alphaproteobacteria</taxon>
        <taxon>Sphingomonadales</taxon>
        <taxon>Erythrobacteraceae</taxon>
        <taxon>Tsuneonella</taxon>
    </lineage>
</organism>
<feature type="compositionally biased region" description="Low complexity" evidence="1">
    <location>
        <begin position="164"/>
        <end position="175"/>
    </location>
</feature>
<accession>A0A6I4TFL8</accession>
<proteinExistence type="predicted"/>
<evidence type="ECO:0000259" key="2">
    <source>
        <dbReference type="Pfam" id="PF03713"/>
    </source>
</evidence>
<dbReference type="OrthoDB" id="517560at2"/>
<dbReference type="Pfam" id="PF03713">
    <property type="entry name" value="DUF305"/>
    <property type="match status" value="1"/>
</dbReference>
<comment type="caution">
    <text evidence="3">The sequence shown here is derived from an EMBL/GenBank/DDBJ whole genome shotgun (WGS) entry which is preliminary data.</text>
</comment>
<feature type="compositionally biased region" description="Low complexity" evidence="1">
    <location>
        <begin position="129"/>
        <end position="147"/>
    </location>
</feature>
<evidence type="ECO:0000313" key="4">
    <source>
        <dbReference type="Proteomes" id="UP000439522"/>
    </source>
</evidence>
<dbReference type="AlphaFoldDB" id="A0A6I4TFL8"/>